<evidence type="ECO:0000313" key="4">
    <source>
        <dbReference type="Proteomes" id="UP000238274"/>
    </source>
</evidence>
<dbReference type="EMBL" id="PKSM01000052">
    <property type="protein sequence ID" value="POW19236.1"/>
    <property type="molecule type" value="Genomic_DNA"/>
</dbReference>
<dbReference type="AlphaFoldDB" id="A0A2S4WBT8"/>
<dbReference type="InterPro" id="IPR027007">
    <property type="entry name" value="C2_DOCK-type_domain"/>
</dbReference>
<evidence type="ECO:0000256" key="1">
    <source>
        <dbReference type="PROSITE-ProRule" id="PRU00983"/>
    </source>
</evidence>
<evidence type="ECO:0000313" key="3">
    <source>
        <dbReference type="EMBL" id="POW19236.1"/>
    </source>
</evidence>
<dbReference type="VEuPathDB" id="FungiDB:PSTT_02142"/>
<keyword evidence="4" id="KW-1185">Reference proteome</keyword>
<evidence type="ECO:0000259" key="2">
    <source>
        <dbReference type="PROSITE" id="PS51650"/>
    </source>
</evidence>
<dbReference type="GO" id="GO:0005085">
    <property type="term" value="F:guanyl-nucleotide exchange factor activity"/>
    <property type="evidence" value="ECO:0007669"/>
    <property type="project" value="InterPro"/>
</dbReference>
<dbReference type="PANTHER" id="PTHR45653:SF10">
    <property type="entry name" value="MYOBLAST CITY, ISOFORM B"/>
    <property type="match status" value="1"/>
</dbReference>
<comment type="caution">
    <text evidence="3">The sequence shown here is derived from an EMBL/GenBank/DDBJ whole genome shotgun (WGS) entry which is preliminary data.</text>
</comment>
<dbReference type="OrthoDB" id="18896at2759"/>
<dbReference type="PANTHER" id="PTHR45653">
    <property type="entry name" value="DEDICATOR OF CYTOKINESIS"/>
    <property type="match status" value="1"/>
</dbReference>
<dbReference type="VEuPathDB" id="FungiDB:PSHT_04912"/>
<feature type="domain" description="C2 DOCK-type" evidence="2">
    <location>
        <begin position="1"/>
        <end position="228"/>
    </location>
</feature>
<dbReference type="GO" id="GO:0007264">
    <property type="term" value="P:small GTPase-mediated signal transduction"/>
    <property type="evidence" value="ECO:0007669"/>
    <property type="project" value="InterPro"/>
</dbReference>
<dbReference type="GO" id="GO:0005886">
    <property type="term" value="C:plasma membrane"/>
    <property type="evidence" value="ECO:0007669"/>
    <property type="project" value="TreeGrafter"/>
</dbReference>
<reference evidence="3 4" key="1">
    <citation type="submission" date="2017-12" db="EMBL/GenBank/DDBJ databases">
        <title>Gene loss provides genomic basis for host adaptation in cereal stripe rust fungi.</title>
        <authorList>
            <person name="Xia C."/>
        </authorList>
    </citation>
    <scope>NUCLEOTIDE SEQUENCE [LARGE SCALE GENOMIC DNA]</scope>
    <source>
        <strain evidence="3 4">93TX-2</strain>
    </source>
</reference>
<reference evidence="4" key="3">
    <citation type="journal article" date="2018" name="Mol. Plant Microbe Interact.">
        <title>Genome sequence resources for the wheat stripe rust pathogen (Puccinia striiformis f. sp. tritici) and the barley stripe rust pathogen (Puccinia striiformis f. sp. hordei).</title>
        <authorList>
            <person name="Xia C."/>
            <person name="Wang M."/>
            <person name="Yin C."/>
            <person name="Cornejo O.E."/>
            <person name="Hulbert S.H."/>
            <person name="Chen X."/>
        </authorList>
    </citation>
    <scope>NUCLEOTIDE SEQUENCE [LARGE SCALE GENOMIC DNA]</scope>
    <source>
        <strain evidence="4">93TX-2</strain>
    </source>
</reference>
<comment type="similarity">
    <text evidence="1">Belongs to the DOCK family.</text>
</comment>
<gene>
    <name evidence="3" type="ORF">PSHT_04912</name>
</gene>
<proteinExistence type="inferred from homology"/>
<protein>
    <recommendedName>
        <fullName evidence="2">C2 DOCK-type domain-containing protein</fullName>
    </recommendedName>
</protein>
<dbReference type="PROSITE" id="PS51650">
    <property type="entry name" value="C2_DOCK"/>
    <property type="match status" value="1"/>
</dbReference>
<name>A0A2S4WBT8_9BASI</name>
<dbReference type="Proteomes" id="UP000238274">
    <property type="component" value="Unassembled WGS sequence"/>
</dbReference>
<dbReference type="GO" id="GO:0031267">
    <property type="term" value="F:small GTPase binding"/>
    <property type="evidence" value="ECO:0007669"/>
    <property type="project" value="TreeGrafter"/>
</dbReference>
<dbReference type="Pfam" id="PF14429">
    <property type="entry name" value="DOCK-C2"/>
    <property type="match status" value="1"/>
</dbReference>
<accession>A0A2S4WBT8</accession>
<dbReference type="GO" id="GO:0005737">
    <property type="term" value="C:cytoplasm"/>
    <property type="evidence" value="ECO:0007669"/>
    <property type="project" value="TreeGrafter"/>
</dbReference>
<sequence>MSPSDHPGFHRAIKRFQTTDQSLYDEYLLTPSTSSRCPKNESIEIQMKTYYSDTSTILKENSLALSDVPVTFRLRFPNVVYPDDSRNEIYIKLWSGDFSNLNVGASKIISSSGSGKNCGGCCIENEYRFAWGELMKLDISSETIEISQSDKPFAFSYLPLFSANRTFIPDREHNLILFIYDEQSATPEVYSRVRPTFVPGQLIPGVTLALSKLLIPLKDSFVVRSFLCSTLHTQDEILLRLMKWNTLLDDPDVLRQTLTKLKFASEVEICKFLTNIFDPLFGVLVCWANAETKEYGELVFYALVTLLGWNSLRPSIYQLQACSRSLHRSSLRLYNRLEPPFTIFSNLTK</sequence>
<dbReference type="InterPro" id="IPR035892">
    <property type="entry name" value="C2_domain_sf"/>
</dbReference>
<dbReference type="Gene3D" id="2.60.40.150">
    <property type="entry name" value="C2 domain"/>
    <property type="match status" value="1"/>
</dbReference>
<organism evidence="3 4">
    <name type="scientific">Puccinia striiformis</name>
    <dbReference type="NCBI Taxonomy" id="27350"/>
    <lineage>
        <taxon>Eukaryota</taxon>
        <taxon>Fungi</taxon>
        <taxon>Dikarya</taxon>
        <taxon>Basidiomycota</taxon>
        <taxon>Pucciniomycotina</taxon>
        <taxon>Pucciniomycetes</taxon>
        <taxon>Pucciniales</taxon>
        <taxon>Pucciniaceae</taxon>
        <taxon>Puccinia</taxon>
    </lineage>
</organism>
<reference evidence="4" key="2">
    <citation type="journal article" date="2018" name="BMC Genomics">
        <title>Genomic insights into host adaptation between the wheat stripe rust pathogen (Puccinia striiformis f. sp. tritici) and the barley stripe rust pathogen (Puccinia striiformis f. sp. hordei).</title>
        <authorList>
            <person name="Xia C."/>
            <person name="Wang M."/>
            <person name="Yin C."/>
            <person name="Cornejo O.E."/>
            <person name="Hulbert S.H."/>
            <person name="Chen X."/>
        </authorList>
    </citation>
    <scope>NUCLEOTIDE SEQUENCE [LARGE SCALE GENOMIC DNA]</scope>
    <source>
        <strain evidence="4">93TX-2</strain>
    </source>
</reference>
<dbReference type="InterPro" id="IPR026791">
    <property type="entry name" value="DOCK"/>
</dbReference>